<keyword evidence="1" id="KW-0346">Stress response</keyword>
<dbReference type="EMBL" id="CAJNIZ010042897">
    <property type="protein sequence ID" value="CAE7642612.1"/>
    <property type="molecule type" value="Genomic_DNA"/>
</dbReference>
<dbReference type="Pfam" id="PF00011">
    <property type="entry name" value="HSP20"/>
    <property type="match status" value="1"/>
</dbReference>
<dbReference type="InterPro" id="IPR002068">
    <property type="entry name" value="A-crystallin/Hsp20_dom"/>
</dbReference>
<evidence type="ECO:0000256" key="4">
    <source>
        <dbReference type="SAM" id="MobiDB-lite"/>
    </source>
</evidence>
<name>A0A812VI98_SYMPI</name>
<dbReference type="PANTHER" id="PTHR11527">
    <property type="entry name" value="HEAT-SHOCK PROTEIN 20 FAMILY MEMBER"/>
    <property type="match status" value="1"/>
</dbReference>
<evidence type="ECO:0000313" key="7">
    <source>
        <dbReference type="Proteomes" id="UP000649617"/>
    </source>
</evidence>
<evidence type="ECO:0000256" key="2">
    <source>
        <dbReference type="PROSITE-ProRule" id="PRU00285"/>
    </source>
</evidence>
<gene>
    <name evidence="6" type="primary">hspc4-1</name>
    <name evidence="6" type="ORF">SPIL2461_LOCUS17032</name>
</gene>
<comment type="caution">
    <text evidence="6">The sequence shown here is derived from an EMBL/GenBank/DDBJ whole genome shotgun (WGS) entry which is preliminary data.</text>
</comment>
<reference evidence="6" key="1">
    <citation type="submission" date="2021-02" db="EMBL/GenBank/DDBJ databases">
        <authorList>
            <person name="Dougan E. K."/>
            <person name="Rhodes N."/>
            <person name="Thang M."/>
            <person name="Chan C."/>
        </authorList>
    </citation>
    <scope>NUCLEOTIDE SEQUENCE</scope>
</reference>
<feature type="domain" description="SHSP" evidence="5">
    <location>
        <begin position="24"/>
        <end position="138"/>
    </location>
</feature>
<feature type="region of interest" description="Disordered" evidence="4">
    <location>
        <begin position="318"/>
        <end position="350"/>
    </location>
</feature>
<dbReference type="PROSITE" id="PS01031">
    <property type="entry name" value="SHSP"/>
    <property type="match status" value="1"/>
</dbReference>
<dbReference type="AlphaFoldDB" id="A0A812VI98"/>
<evidence type="ECO:0000256" key="3">
    <source>
        <dbReference type="RuleBase" id="RU003616"/>
    </source>
</evidence>
<evidence type="ECO:0000259" key="5">
    <source>
        <dbReference type="PROSITE" id="PS01031"/>
    </source>
</evidence>
<comment type="similarity">
    <text evidence="2 3">Belongs to the small heat shock protein (HSP20) family.</text>
</comment>
<evidence type="ECO:0000313" key="6">
    <source>
        <dbReference type="EMBL" id="CAE7642612.1"/>
    </source>
</evidence>
<dbReference type="Gene3D" id="2.60.40.790">
    <property type="match status" value="1"/>
</dbReference>
<keyword evidence="7" id="KW-1185">Reference proteome</keyword>
<accession>A0A812VI98</accession>
<feature type="compositionally biased region" description="Basic residues" evidence="4">
    <location>
        <begin position="328"/>
        <end position="338"/>
    </location>
</feature>
<dbReference type="OrthoDB" id="1431247at2759"/>
<dbReference type="InterPro" id="IPR031107">
    <property type="entry name" value="Small_HSP"/>
</dbReference>
<dbReference type="SUPFAM" id="SSF49764">
    <property type="entry name" value="HSP20-like chaperones"/>
    <property type="match status" value="1"/>
</dbReference>
<dbReference type="InterPro" id="IPR008978">
    <property type="entry name" value="HSP20-like_chaperone"/>
</dbReference>
<sequence>MVEQSHTAGWWPRLYEPFQTLGQKVADWFAPRSDASTLEDAYEINVELPGVNPDDVDVSIHNNSLIVRGEKRHTRQEKGRTFFFSEREYGLFQRSFRLPPDADADSIDASFSDGVLCLKIAKQEPSKPAGKKIEVFPNHRARRGAARHLDEALVEEGGKRAGKEIAGAGLPARRAVDRVGLDRHGALPAGMLHRRADQPAQQALPPVFLGHDETVHRPDVLVVDGGEAAGAVQPVEDPARGHPAPGGRRALRIGDQPRRRAAFHQLAEERAVAAVPAGAVVRVRAVPVGAPAAGGIAAVVEHRFGILQALRRERLEGQTVGHEGSLRQRQRRGNRPGRTRSPFEAAGPFR</sequence>
<organism evidence="6 7">
    <name type="scientific">Symbiodinium pilosum</name>
    <name type="common">Dinoflagellate</name>
    <dbReference type="NCBI Taxonomy" id="2952"/>
    <lineage>
        <taxon>Eukaryota</taxon>
        <taxon>Sar</taxon>
        <taxon>Alveolata</taxon>
        <taxon>Dinophyceae</taxon>
        <taxon>Suessiales</taxon>
        <taxon>Symbiodiniaceae</taxon>
        <taxon>Symbiodinium</taxon>
    </lineage>
</organism>
<evidence type="ECO:0000256" key="1">
    <source>
        <dbReference type="ARBA" id="ARBA00023016"/>
    </source>
</evidence>
<dbReference type="CDD" id="cd06464">
    <property type="entry name" value="ACD_sHsps-like"/>
    <property type="match status" value="1"/>
</dbReference>
<proteinExistence type="inferred from homology"/>
<dbReference type="Proteomes" id="UP000649617">
    <property type="component" value="Unassembled WGS sequence"/>
</dbReference>
<protein>
    <submittedName>
        <fullName evidence="6">Hspc4-1 protein</fullName>
    </submittedName>
</protein>